<protein>
    <submittedName>
        <fullName evidence="2">FlaA1/EpsC-like NDP-sugar epimerase</fullName>
    </submittedName>
</protein>
<accession>A0ABR6AYD8</accession>
<dbReference type="InterPro" id="IPR031374">
    <property type="entry name" value="UPF0715"/>
</dbReference>
<reference evidence="2 3" key="1">
    <citation type="submission" date="2020-08" db="EMBL/GenBank/DDBJ databases">
        <title>Functional genomics of gut bacteria from endangered species of beetles.</title>
        <authorList>
            <person name="Carlos-Shanley C."/>
        </authorList>
    </citation>
    <scope>NUCLEOTIDE SEQUENCE [LARGE SCALE GENOMIC DNA]</scope>
    <source>
        <strain evidence="2 3">S00152</strain>
    </source>
</reference>
<evidence type="ECO:0000313" key="3">
    <source>
        <dbReference type="Proteomes" id="UP000517315"/>
    </source>
</evidence>
<feature type="transmembrane region" description="Helical" evidence="1">
    <location>
        <begin position="43"/>
        <end position="68"/>
    </location>
</feature>
<keyword evidence="1" id="KW-1133">Transmembrane helix</keyword>
<evidence type="ECO:0000256" key="1">
    <source>
        <dbReference type="SAM" id="Phobius"/>
    </source>
</evidence>
<organism evidence="2 3">
    <name type="scientific">Bacillus aerius</name>
    <dbReference type="NCBI Taxonomy" id="293388"/>
    <lineage>
        <taxon>Bacteria</taxon>
        <taxon>Bacillati</taxon>
        <taxon>Bacillota</taxon>
        <taxon>Bacilli</taxon>
        <taxon>Bacillales</taxon>
        <taxon>Bacillaceae</taxon>
        <taxon>Bacillus</taxon>
    </lineage>
</organism>
<dbReference type="Pfam" id="PF17094">
    <property type="entry name" value="UPF0715"/>
    <property type="match status" value="1"/>
</dbReference>
<dbReference type="RefSeq" id="WP_019743400.1">
    <property type="nucleotide sequence ID" value="NZ_JACJIG010000001.1"/>
</dbReference>
<feature type="transmembrane region" description="Helical" evidence="1">
    <location>
        <begin position="12"/>
        <end position="37"/>
    </location>
</feature>
<feature type="transmembrane region" description="Helical" evidence="1">
    <location>
        <begin position="105"/>
        <end position="124"/>
    </location>
</feature>
<evidence type="ECO:0000313" key="2">
    <source>
        <dbReference type="EMBL" id="MBA8916898.1"/>
    </source>
</evidence>
<keyword evidence="1" id="KW-0472">Membrane</keyword>
<keyword evidence="1" id="KW-0812">Transmembrane</keyword>
<keyword evidence="3" id="KW-1185">Reference proteome</keyword>
<feature type="transmembrane region" description="Helical" evidence="1">
    <location>
        <begin position="80"/>
        <end position="99"/>
    </location>
</feature>
<dbReference type="Proteomes" id="UP000517315">
    <property type="component" value="Unassembled WGS sequence"/>
</dbReference>
<proteinExistence type="predicted"/>
<comment type="caution">
    <text evidence="2">The sequence shown here is derived from an EMBL/GenBank/DDBJ whole genome shotgun (WGS) entry which is preliminary data.</text>
</comment>
<name>A0ABR6AYD8_9BACI</name>
<sequence length="128" mass="15203">MNNDKFFKILSIIFKFISCMIISSIALSLFITIYQYLFNGLSISYFIIYLPFISLFYLIFCVPLQLILYNKVTKYNLKYLLIYIIISAIVNVLIIDATFRNKFEVILTIIVSSLIYWFFDSLLLRKKK</sequence>
<dbReference type="EMBL" id="JACJIG010000001">
    <property type="protein sequence ID" value="MBA8916898.1"/>
    <property type="molecule type" value="Genomic_DNA"/>
</dbReference>
<gene>
    <name evidence="2" type="ORF">HNP39_000610</name>
</gene>